<feature type="transmembrane region" description="Helical" evidence="5">
    <location>
        <begin position="442"/>
        <end position="464"/>
    </location>
</feature>
<dbReference type="GO" id="GO:0015179">
    <property type="term" value="F:L-amino acid transmembrane transporter activity"/>
    <property type="evidence" value="ECO:0007669"/>
    <property type="project" value="TreeGrafter"/>
</dbReference>
<dbReference type="RefSeq" id="XP_031339112.1">
    <property type="nucleotide sequence ID" value="XM_031483252.1"/>
</dbReference>
<reference evidence="7" key="1">
    <citation type="journal article" date="2016" name="Sci. Rep.">
        <title>Molecular characterization of firefly nuptial gifts: a multi-omics approach sheds light on postcopulatory sexual selection.</title>
        <authorList>
            <person name="Al-Wathiqui N."/>
            <person name="Fallon T.R."/>
            <person name="South A."/>
            <person name="Weng J.K."/>
            <person name="Lewis S.M."/>
        </authorList>
    </citation>
    <scope>NUCLEOTIDE SEQUENCE</scope>
</reference>
<dbReference type="InterPro" id="IPR013057">
    <property type="entry name" value="AA_transpt_TM"/>
</dbReference>
<feature type="domain" description="Amino acid transporter transmembrane" evidence="6">
    <location>
        <begin position="56"/>
        <end position="460"/>
    </location>
</feature>
<feature type="transmembrane region" description="Helical" evidence="5">
    <location>
        <begin position="378"/>
        <end position="395"/>
    </location>
</feature>
<name>A0A1Y1LSA3_PHOPY</name>
<feature type="transmembrane region" description="Helical" evidence="5">
    <location>
        <begin position="330"/>
        <end position="357"/>
    </location>
</feature>
<organism evidence="7">
    <name type="scientific">Photinus pyralis</name>
    <name type="common">Common eastern firefly</name>
    <name type="synonym">Lampyris pyralis</name>
    <dbReference type="NCBI Taxonomy" id="7054"/>
    <lineage>
        <taxon>Eukaryota</taxon>
        <taxon>Metazoa</taxon>
        <taxon>Ecdysozoa</taxon>
        <taxon>Arthropoda</taxon>
        <taxon>Hexapoda</taxon>
        <taxon>Insecta</taxon>
        <taxon>Pterygota</taxon>
        <taxon>Neoptera</taxon>
        <taxon>Endopterygota</taxon>
        <taxon>Coleoptera</taxon>
        <taxon>Polyphaga</taxon>
        <taxon>Elateriformia</taxon>
        <taxon>Elateroidea</taxon>
        <taxon>Lampyridae</taxon>
        <taxon>Lampyrinae</taxon>
        <taxon>Photinus</taxon>
    </lineage>
</organism>
<dbReference type="OrthoDB" id="1684102at2759"/>
<comment type="subcellular location">
    <subcellularLocation>
        <location evidence="1">Membrane</location>
        <topology evidence="1">Multi-pass membrane protein</topology>
    </subcellularLocation>
</comment>
<dbReference type="KEGG" id="ppyr:116167760"/>
<evidence type="ECO:0000256" key="4">
    <source>
        <dbReference type="ARBA" id="ARBA00023136"/>
    </source>
</evidence>
<keyword evidence="3 5" id="KW-1133">Transmembrane helix</keyword>
<feature type="transmembrane region" description="Helical" evidence="5">
    <location>
        <begin position="248"/>
        <end position="272"/>
    </location>
</feature>
<proteinExistence type="predicted"/>
<evidence type="ECO:0000313" key="7">
    <source>
        <dbReference type="EMBL" id="JAV74456.1"/>
    </source>
</evidence>
<evidence type="ECO:0000256" key="3">
    <source>
        <dbReference type="ARBA" id="ARBA00022989"/>
    </source>
</evidence>
<keyword evidence="4 5" id="KW-0472">Membrane</keyword>
<feature type="transmembrane region" description="Helical" evidence="5">
    <location>
        <begin position="190"/>
        <end position="207"/>
    </location>
</feature>
<dbReference type="EMBL" id="GEZM01052528">
    <property type="protein sequence ID" value="JAV74456.1"/>
    <property type="molecule type" value="Transcribed_RNA"/>
</dbReference>
<evidence type="ECO:0000256" key="5">
    <source>
        <dbReference type="SAM" id="Phobius"/>
    </source>
</evidence>
<dbReference type="GO" id="GO:0005774">
    <property type="term" value="C:vacuolar membrane"/>
    <property type="evidence" value="ECO:0007669"/>
    <property type="project" value="TreeGrafter"/>
</dbReference>
<dbReference type="PANTHER" id="PTHR22950:SF494">
    <property type="entry name" value="GH04538P"/>
    <property type="match status" value="1"/>
</dbReference>
<accession>A0A1Y1LSA3</accession>
<feature type="transmembrane region" description="Helical" evidence="5">
    <location>
        <begin position="401"/>
        <end position="421"/>
    </location>
</feature>
<evidence type="ECO:0000256" key="2">
    <source>
        <dbReference type="ARBA" id="ARBA00022692"/>
    </source>
</evidence>
<protein>
    <recommendedName>
        <fullName evidence="6">Amino acid transporter transmembrane domain-containing protein</fullName>
    </recommendedName>
</protein>
<feature type="transmembrane region" description="Helical" evidence="5">
    <location>
        <begin position="214"/>
        <end position="236"/>
    </location>
</feature>
<evidence type="ECO:0000256" key="1">
    <source>
        <dbReference type="ARBA" id="ARBA00004141"/>
    </source>
</evidence>
<dbReference type="AlphaFoldDB" id="A0A1Y1LSA3"/>
<feature type="transmembrane region" description="Helical" evidence="5">
    <location>
        <begin position="87"/>
        <end position="109"/>
    </location>
</feature>
<dbReference type="GeneID" id="116167760"/>
<evidence type="ECO:0000259" key="6">
    <source>
        <dbReference type="Pfam" id="PF01490"/>
    </source>
</evidence>
<feature type="transmembrane region" description="Helical" evidence="5">
    <location>
        <begin position="284"/>
        <end position="310"/>
    </location>
</feature>
<dbReference type="Pfam" id="PF01490">
    <property type="entry name" value="Aa_trans"/>
    <property type="match status" value="1"/>
</dbReference>
<keyword evidence="2 5" id="KW-0812">Transmembrane</keyword>
<dbReference type="PANTHER" id="PTHR22950">
    <property type="entry name" value="AMINO ACID TRANSPORTER"/>
    <property type="match status" value="1"/>
</dbReference>
<sequence>MSKENKKYQSTLTIDDFSSTTKLATHEITVPIGSKESISETDSYYNPFEHRSVEHPNSTTGALIHLLKSSLGTGILAMPNAFRNAGLIFGLVGTFVVGLLCTYCVHILVKASHAICQKAKIPVLGFSETCGAAFEYGPKPLRKFSTAAKYTVDISLLITYFMSNCVYVVFIAEALHGVFNQWFPDNGLSIRMYMVMIMGFLIISAQIRELKHLVPFSFLANVSLVGALGVTLYYMFLEVNPVSSRPAFASFSTLPMFFSTVIFAMEGIGVVMPVENNMKNPQHFLGCPGVLNAAMTSVVLLYAFIGFFGYLRFGEDTRPNITLNLPMEEIPAQIGNVLIPISVFLTYNLQMFVPLDIIWRKGLSDRLHGTWRRHLGQIIMRCLYVAGTIAVSVAVPNLEPIIGLVGSVCFSTLGILVPAIVDTVLNWEGDLGFMKWKLIRNIILAIFAIFALVSGTSQSIGQIINPPAVD</sequence>
<feature type="transmembrane region" description="Helical" evidence="5">
    <location>
        <begin position="150"/>
        <end position="170"/>
    </location>
</feature>